<accession>A0A495J788</accession>
<evidence type="ECO:0000313" key="1">
    <source>
        <dbReference type="EMBL" id="RKR84591.1"/>
    </source>
</evidence>
<name>A0A495J788_9SPHI</name>
<dbReference type="EMBL" id="RBKU01000001">
    <property type="protein sequence ID" value="RKR84591.1"/>
    <property type="molecule type" value="Genomic_DNA"/>
</dbReference>
<keyword evidence="2" id="KW-1185">Reference proteome</keyword>
<gene>
    <name evidence="1" type="ORF">BDD43_4837</name>
</gene>
<proteinExistence type="predicted"/>
<reference evidence="1 2" key="1">
    <citation type="submission" date="2018-10" db="EMBL/GenBank/DDBJ databases">
        <title>Genomic Encyclopedia of Archaeal and Bacterial Type Strains, Phase II (KMG-II): from individual species to whole genera.</title>
        <authorList>
            <person name="Goeker M."/>
        </authorList>
    </citation>
    <scope>NUCLEOTIDE SEQUENCE [LARGE SCALE GENOMIC DNA]</scope>
    <source>
        <strain evidence="1 2">DSM 18602</strain>
    </source>
</reference>
<comment type="caution">
    <text evidence="1">The sequence shown here is derived from an EMBL/GenBank/DDBJ whole genome shotgun (WGS) entry which is preliminary data.</text>
</comment>
<evidence type="ECO:0000313" key="2">
    <source>
        <dbReference type="Proteomes" id="UP000268007"/>
    </source>
</evidence>
<dbReference type="AlphaFoldDB" id="A0A495J788"/>
<evidence type="ECO:0008006" key="3">
    <source>
        <dbReference type="Google" id="ProtNLM"/>
    </source>
</evidence>
<protein>
    <recommendedName>
        <fullName evidence="3">DUF5017 domain-containing protein</fullName>
    </recommendedName>
</protein>
<dbReference type="RefSeq" id="WP_121200319.1">
    <property type="nucleotide sequence ID" value="NZ_RBKU01000001.1"/>
</dbReference>
<dbReference type="OrthoDB" id="1082472at2"/>
<dbReference type="Proteomes" id="UP000268007">
    <property type="component" value="Unassembled WGS sequence"/>
</dbReference>
<sequence>MVHAASSNTDVGFGAIGFKGDSAKWVASTSLTHVGLAAGYPGDDDWAVSKPFDLRTVMPDNKGAVNIKAIYQSALTTYTYNYALAGTYKATFVATNQKLGDQKQTVKQIEITVIP</sequence>
<organism evidence="1 2">
    <name type="scientific">Mucilaginibacter gracilis</name>
    <dbReference type="NCBI Taxonomy" id="423350"/>
    <lineage>
        <taxon>Bacteria</taxon>
        <taxon>Pseudomonadati</taxon>
        <taxon>Bacteroidota</taxon>
        <taxon>Sphingobacteriia</taxon>
        <taxon>Sphingobacteriales</taxon>
        <taxon>Sphingobacteriaceae</taxon>
        <taxon>Mucilaginibacter</taxon>
    </lineage>
</organism>